<evidence type="ECO:0000256" key="4">
    <source>
        <dbReference type="ARBA" id="ARBA00022729"/>
    </source>
</evidence>
<keyword evidence="4 8" id="KW-0732">Signal</keyword>
<evidence type="ECO:0000256" key="6">
    <source>
        <dbReference type="ARBA" id="ARBA00023157"/>
    </source>
</evidence>
<evidence type="ECO:0000256" key="8">
    <source>
        <dbReference type="SAM" id="SignalP"/>
    </source>
</evidence>
<evidence type="ECO:0000256" key="3">
    <source>
        <dbReference type="ARBA" id="ARBA00022525"/>
    </source>
</evidence>
<organism evidence="10">
    <name type="scientific">Castor canadensis</name>
    <name type="common">American beaver</name>
    <dbReference type="NCBI Taxonomy" id="51338"/>
    <lineage>
        <taxon>Eukaryota</taxon>
        <taxon>Metazoa</taxon>
        <taxon>Chordata</taxon>
        <taxon>Craniata</taxon>
        <taxon>Vertebrata</taxon>
        <taxon>Euteleostomi</taxon>
        <taxon>Mammalia</taxon>
        <taxon>Eutheria</taxon>
        <taxon>Euarchontoglires</taxon>
        <taxon>Glires</taxon>
        <taxon>Rodentia</taxon>
        <taxon>Castorimorpha</taxon>
        <taxon>Castoridae</taxon>
        <taxon>Castor</taxon>
    </lineage>
</organism>
<keyword evidence="3" id="KW-0964">Secreted</keyword>
<dbReference type="InterPro" id="IPR000566">
    <property type="entry name" value="Lipocln_cytosolic_FA-bd_dom"/>
</dbReference>
<dbReference type="AlphaFoldDB" id="A0A8C0ZSZ6"/>
<keyword evidence="5" id="KW-0590">Pheromone-binding</keyword>
<name>A0A8C0ZSZ6_CASCN</name>
<comment type="subcellular location">
    <subcellularLocation>
        <location evidence="1">Secreted</location>
    </subcellularLocation>
</comment>
<dbReference type="GO" id="GO:0036094">
    <property type="term" value="F:small molecule binding"/>
    <property type="evidence" value="ECO:0007669"/>
    <property type="project" value="InterPro"/>
</dbReference>
<keyword evidence="6" id="KW-1015">Disulfide bond</keyword>
<feature type="domain" description="Lipocalin/cytosolic fatty-acid binding" evidence="9">
    <location>
        <begin position="33"/>
        <end position="161"/>
    </location>
</feature>
<evidence type="ECO:0000256" key="2">
    <source>
        <dbReference type="ARBA" id="ARBA00006889"/>
    </source>
</evidence>
<dbReference type="SUPFAM" id="SSF50814">
    <property type="entry name" value="Lipocalins"/>
    <property type="match status" value="1"/>
</dbReference>
<proteinExistence type="inferred from homology"/>
<dbReference type="InterPro" id="IPR002971">
    <property type="entry name" value="Maj_urinary"/>
</dbReference>
<dbReference type="Pfam" id="PF00061">
    <property type="entry name" value="Lipocalin"/>
    <property type="match status" value="1"/>
</dbReference>
<evidence type="ECO:0000259" key="9">
    <source>
        <dbReference type="Pfam" id="PF00061"/>
    </source>
</evidence>
<comment type="similarity">
    <text evidence="2 7">Belongs to the calycin superfamily. Lipocalin family.</text>
</comment>
<dbReference type="PROSITE" id="PS00213">
    <property type="entry name" value="LIPOCALIN"/>
    <property type="match status" value="1"/>
</dbReference>
<dbReference type="InterPro" id="IPR002345">
    <property type="entry name" value="Lipocalin"/>
</dbReference>
<dbReference type="GO" id="GO:0005550">
    <property type="term" value="F:pheromone binding"/>
    <property type="evidence" value="ECO:0007669"/>
    <property type="project" value="UniProtKB-KW"/>
</dbReference>
<dbReference type="PRINTS" id="PR01221">
    <property type="entry name" value="MAJORURINARY"/>
</dbReference>
<dbReference type="InterPro" id="IPR022272">
    <property type="entry name" value="Lipocalin_CS"/>
</dbReference>
<evidence type="ECO:0000313" key="10">
    <source>
        <dbReference type="Ensembl" id="ENSCCNP00000016796.1"/>
    </source>
</evidence>
<dbReference type="Ensembl" id="ENSCCNT00000021859.1">
    <property type="protein sequence ID" value="ENSCCNP00000016796.1"/>
    <property type="gene ID" value="ENSCCNG00000016813.1"/>
</dbReference>
<protein>
    <recommendedName>
        <fullName evidence="9">Lipocalin/cytosolic fatty-acid binding domain-containing protein</fullName>
    </recommendedName>
</protein>
<evidence type="ECO:0000256" key="1">
    <source>
        <dbReference type="ARBA" id="ARBA00004613"/>
    </source>
</evidence>
<dbReference type="InterPro" id="IPR012674">
    <property type="entry name" value="Calycin"/>
</dbReference>
<sequence length="169" mass="19120">DSLRGLKLLLLCLGLTLVWANKGKNFDLSKIKGKWYPILLACDQRKKIEENGSMRVFVEYIDVLANSSLQQMVSIIPMDQGTSELCSAFSTDDGINVFTIADVVYDKYIILHNRNTNDEGTLQTVELYGREPDVSSEIKEKVVKFCEEHGIVKENILDLTKVGKIAMWM</sequence>
<evidence type="ECO:0000256" key="7">
    <source>
        <dbReference type="RuleBase" id="RU003695"/>
    </source>
</evidence>
<accession>A0A8C0ZSZ6</accession>
<dbReference type="Gene3D" id="2.40.128.20">
    <property type="match status" value="1"/>
</dbReference>
<feature type="signal peptide" evidence="8">
    <location>
        <begin position="1"/>
        <end position="20"/>
    </location>
</feature>
<reference evidence="10" key="1">
    <citation type="submission" date="2023-09" db="UniProtKB">
        <authorList>
            <consortium name="Ensembl"/>
        </authorList>
    </citation>
    <scope>IDENTIFICATION</scope>
</reference>
<evidence type="ECO:0000256" key="5">
    <source>
        <dbReference type="ARBA" id="ARBA00023106"/>
    </source>
</evidence>
<dbReference type="PRINTS" id="PR00179">
    <property type="entry name" value="LIPOCALIN"/>
</dbReference>
<dbReference type="PANTHER" id="PTHR11430">
    <property type="entry name" value="LIPOCALIN"/>
    <property type="match status" value="1"/>
</dbReference>
<dbReference type="PANTHER" id="PTHR11430:SF76">
    <property type="entry name" value="MAJOR URINARY PROTEIN 1-RELATED"/>
    <property type="match status" value="1"/>
</dbReference>
<feature type="chain" id="PRO_5034770595" description="Lipocalin/cytosolic fatty-acid binding domain-containing protein" evidence="8">
    <location>
        <begin position="21"/>
        <end position="169"/>
    </location>
</feature>
<dbReference type="GO" id="GO:0005615">
    <property type="term" value="C:extracellular space"/>
    <property type="evidence" value="ECO:0007669"/>
    <property type="project" value="TreeGrafter"/>
</dbReference>